<keyword evidence="1" id="KW-0472">Membrane</keyword>
<accession>A0A419R0H3</accession>
<feature type="transmembrane region" description="Helical" evidence="1">
    <location>
        <begin position="16"/>
        <end position="37"/>
    </location>
</feature>
<evidence type="ECO:0000313" key="2">
    <source>
        <dbReference type="EMBL" id="RJX66797.1"/>
    </source>
</evidence>
<dbReference type="RefSeq" id="WP_120109951.1">
    <property type="nucleotide sequence ID" value="NZ_RAHJ01000019.1"/>
</dbReference>
<feature type="transmembrane region" description="Helical" evidence="1">
    <location>
        <begin position="83"/>
        <end position="100"/>
    </location>
</feature>
<sequence>MIGVLLLGGAWAVQWAPAWVAVCYMVVAVLVWLWALLRERAANCDDSARYRIMNVIVTVVAGVSMVALLIMQAIGHGAWQPPHSAPTVFLFVVLYGGFALRRVR</sequence>
<evidence type="ECO:0008006" key="4">
    <source>
        <dbReference type="Google" id="ProtNLM"/>
    </source>
</evidence>
<evidence type="ECO:0000313" key="3">
    <source>
        <dbReference type="Proteomes" id="UP000284322"/>
    </source>
</evidence>
<keyword evidence="1" id="KW-0812">Transmembrane</keyword>
<reference evidence="2 3" key="1">
    <citation type="submission" date="2018-09" db="EMBL/GenBank/DDBJ databases">
        <title>Altererythrobacter sp.Ery1 and Ery12, the genome sequencing of novel strains in genus Alterythrobacter.</title>
        <authorList>
            <person name="Cheng H."/>
            <person name="Wu Y.-H."/>
            <person name="Fang C."/>
            <person name="Xu X.-W."/>
        </authorList>
    </citation>
    <scope>NUCLEOTIDE SEQUENCE [LARGE SCALE GENOMIC DNA]</scope>
    <source>
        <strain evidence="2 3">Ery12</strain>
    </source>
</reference>
<dbReference type="AlphaFoldDB" id="A0A419R0H3"/>
<dbReference type="OrthoDB" id="5451742at2"/>
<protein>
    <recommendedName>
        <fullName evidence="4">DUF2178 domain-containing protein</fullName>
    </recommendedName>
</protein>
<feature type="transmembrane region" description="Helical" evidence="1">
    <location>
        <begin position="49"/>
        <end position="71"/>
    </location>
</feature>
<comment type="caution">
    <text evidence="2">The sequence shown here is derived from an EMBL/GenBank/DDBJ whole genome shotgun (WGS) entry which is preliminary data.</text>
</comment>
<proteinExistence type="predicted"/>
<keyword evidence="3" id="KW-1185">Reference proteome</keyword>
<dbReference type="EMBL" id="RAHJ01000019">
    <property type="protein sequence ID" value="RJX66797.1"/>
    <property type="molecule type" value="Genomic_DNA"/>
</dbReference>
<name>A0A419R0H3_9SPHN</name>
<dbReference type="Proteomes" id="UP000284322">
    <property type="component" value="Unassembled WGS sequence"/>
</dbReference>
<evidence type="ECO:0000256" key="1">
    <source>
        <dbReference type="SAM" id="Phobius"/>
    </source>
</evidence>
<organism evidence="2 3">
    <name type="scientific">Tsuneonella suprasediminis</name>
    <dbReference type="NCBI Taxonomy" id="2306996"/>
    <lineage>
        <taxon>Bacteria</taxon>
        <taxon>Pseudomonadati</taxon>
        <taxon>Pseudomonadota</taxon>
        <taxon>Alphaproteobacteria</taxon>
        <taxon>Sphingomonadales</taxon>
        <taxon>Erythrobacteraceae</taxon>
        <taxon>Tsuneonella</taxon>
    </lineage>
</organism>
<gene>
    <name evidence="2" type="ORF">D6858_10495</name>
</gene>
<keyword evidence="1" id="KW-1133">Transmembrane helix</keyword>